<dbReference type="AlphaFoldDB" id="A0AAV1SE15"/>
<evidence type="ECO:0000313" key="1">
    <source>
        <dbReference type="EMBL" id="CAK7349649.1"/>
    </source>
</evidence>
<reference evidence="1 2" key="1">
    <citation type="submission" date="2024-01" db="EMBL/GenBank/DDBJ databases">
        <authorList>
            <person name="Waweru B."/>
        </authorList>
    </citation>
    <scope>NUCLEOTIDE SEQUENCE [LARGE SCALE GENOMIC DNA]</scope>
</reference>
<accession>A0AAV1SE15</accession>
<keyword evidence="2" id="KW-1185">Reference proteome</keyword>
<name>A0AAV1SE15_9ROSI</name>
<sequence>MTWRSFRSNRLDEGEVDQHWTNRIELAKGRLDGIEPLDEPDCGWHGADRLEVDNMVAKPTKGVKRIGLG</sequence>
<dbReference type="Proteomes" id="UP001314170">
    <property type="component" value="Unassembled WGS sequence"/>
</dbReference>
<comment type="caution">
    <text evidence="1">The sequence shown here is derived from an EMBL/GenBank/DDBJ whole genome shotgun (WGS) entry which is preliminary data.</text>
</comment>
<evidence type="ECO:0000313" key="2">
    <source>
        <dbReference type="Proteomes" id="UP001314170"/>
    </source>
</evidence>
<gene>
    <name evidence="1" type="ORF">DCAF_LOCUS22369</name>
</gene>
<organism evidence="1 2">
    <name type="scientific">Dovyalis caffra</name>
    <dbReference type="NCBI Taxonomy" id="77055"/>
    <lineage>
        <taxon>Eukaryota</taxon>
        <taxon>Viridiplantae</taxon>
        <taxon>Streptophyta</taxon>
        <taxon>Embryophyta</taxon>
        <taxon>Tracheophyta</taxon>
        <taxon>Spermatophyta</taxon>
        <taxon>Magnoliopsida</taxon>
        <taxon>eudicotyledons</taxon>
        <taxon>Gunneridae</taxon>
        <taxon>Pentapetalae</taxon>
        <taxon>rosids</taxon>
        <taxon>fabids</taxon>
        <taxon>Malpighiales</taxon>
        <taxon>Salicaceae</taxon>
        <taxon>Flacourtieae</taxon>
        <taxon>Dovyalis</taxon>
    </lineage>
</organism>
<proteinExistence type="predicted"/>
<dbReference type="EMBL" id="CAWUPB010001176">
    <property type="protein sequence ID" value="CAK7349649.1"/>
    <property type="molecule type" value="Genomic_DNA"/>
</dbReference>
<protein>
    <submittedName>
        <fullName evidence="1">Uncharacterized protein</fullName>
    </submittedName>
</protein>